<keyword evidence="5" id="KW-1133">Transmembrane helix</keyword>
<keyword evidence="3" id="KW-1003">Cell membrane</keyword>
<keyword evidence="5" id="KW-0472">Membrane</keyword>
<evidence type="ECO:0000256" key="3">
    <source>
        <dbReference type="ARBA" id="ARBA00022475"/>
    </source>
</evidence>
<feature type="transmembrane region" description="Helical" evidence="5">
    <location>
        <begin position="226"/>
        <end position="244"/>
    </location>
</feature>
<sequence length="245" mass="25519">MSSALTAAMWGGVAGSSLVLGALLGIYKEIPNKISAFVMAFGTGVLIGAATFELLSDAIKDGGILYPSIGFLVGSTLFILVEMMISKKGGQERKRSKGNPKGHSGMAIFVGSVIDAIPESVIIGVSLLENHTISWVIVIAIFISNFPEAMSSSIGLKKDGYHKGKILFLWFVVLVLSSISSLLGFVLIDASSTILITSIGAFAAGGIFAMVSSTMLPEAFEEGGPIVGYISALGLLTSLILTYFG</sequence>
<keyword evidence="7" id="KW-1185">Reference proteome</keyword>
<evidence type="ECO:0000256" key="5">
    <source>
        <dbReference type="SAM" id="Phobius"/>
    </source>
</evidence>
<keyword evidence="4" id="KW-0862">Zinc</keyword>
<keyword evidence="5" id="KW-0812">Transmembrane</keyword>
<name>A0ABV6NEI8_9BACI</name>
<protein>
    <submittedName>
        <fullName evidence="6">ZIP family metal transporter</fullName>
    </submittedName>
</protein>
<comment type="subcellular location">
    <subcellularLocation>
        <location evidence="1">Cell membrane</location>
        <topology evidence="1">Multi-pass membrane protein</topology>
    </subcellularLocation>
</comment>
<feature type="transmembrane region" description="Helical" evidence="5">
    <location>
        <begin position="166"/>
        <end position="188"/>
    </location>
</feature>
<organism evidence="6 7">
    <name type="scientific">Halalkalibacter alkalisediminis</name>
    <dbReference type="NCBI Taxonomy" id="935616"/>
    <lineage>
        <taxon>Bacteria</taxon>
        <taxon>Bacillati</taxon>
        <taxon>Bacillota</taxon>
        <taxon>Bacilli</taxon>
        <taxon>Bacillales</taxon>
        <taxon>Bacillaceae</taxon>
        <taxon>Halalkalibacter</taxon>
    </lineage>
</organism>
<dbReference type="EMBL" id="JBHLTR010000011">
    <property type="protein sequence ID" value="MFC0559172.1"/>
    <property type="molecule type" value="Genomic_DNA"/>
</dbReference>
<comment type="similarity">
    <text evidence="2">Belongs to the ZIP transporter (TC 2.A.5) family.</text>
</comment>
<dbReference type="PANTHER" id="PTHR11040:SF211">
    <property type="entry name" value="ZINC TRANSPORTER ZIP11"/>
    <property type="match status" value="1"/>
</dbReference>
<evidence type="ECO:0000256" key="4">
    <source>
        <dbReference type="ARBA" id="ARBA00022833"/>
    </source>
</evidence>
<feature type="transmembrane region" description="Helical" evidence="5">
    <location>
        <begin position="34"/>
        <end position="52"/>
    </location>
</feature>
<dbReference type="PANTHER" id="PTHR11040">
    <property type="entry name" value="ZINC/IRON TRANSPORTER"/>
    <property type="match status" value="1"/>
</dbReference>
<feature type="transmembrane region" description="Helical" evidence="5">
    <location>
        <begin position="64"/>
        <end position="85"/>
    </location>
</feature>
<dbReference type="Proteomes" id="UP001589833">
    <property type="component" value="Unassembled WGS sequence"/>
</dbReference>
<evidence type="ECO:0000256" key="2">
    <source>
        <dbReference type="ARBA" id="ARBA00006939"/>
    </source>
</evidence>
<feature type="transmembrane region" description="Helical" evidence="5">
    <location>
        <begin position="194"/>
        <end position="214"/>
    </location>
</feature>
<comment type="caution">
    <text evidence="6">The sequence shown here is derived from an EMBL/GenBank/DDBJ whole genome shotgun (WGS) entry which is preliminary data.</text>
</comment>
<evidence type="ECO:0000256" key="1">
    <source>
        <dbReference type="ARBA" id="ARBA00004651"/>
    </source>
</evidence>
<proteinExistence type="inferred from homology"/>
<feature type="transmembrane region" description="Helical" evidence="5">
    <location>
        <begin position="6"/>
        <end position="27"/>
    </location>
</feature>
<reference evidence="6 7" key="1">
    <citation type="submission" date="2024-09" db="EMBL/GenBank/DDBJ databases">
        <authorList>
            <person name="Sun Q."/>
            <person name="Mori K."/>
        </authorList>
    </citation>
    <scope>NUCLEOTIDE SEQUENCE [LARGE SCALE GENOMIC DNA]</scope>
    <source>
        <strain evidence="6 7">NCAIM B.02301</strain>
    </source>
</reference>
<feature type="transmembrane region" description="Helical" evidence="5">
    <location>
        <begin position="106"/>
        <end position="127"/>
    </location>
</feature>
<evidence type="ECO:0000313" key="7">
    <source>
        <dbReference type="Proteomes" id="UP001589833"/>
    </source>
</evidence>
<feature type="transmembrane region" description="Helical" evidence="5">
    <location>
        <begin position="133"/>
        <end position="154"/>
    </location>
</feature>
<evidence type="ECO:0000313" key="6">
    <source>
        <dbReference type="EMBL" id="MFC0559172.1"/>
    </source>
</evidence>
<accession>A0ABV6NEI8</accession>
<dbReference type="RefSeq" id="WP_273846189.1">
    <property type="nucleotide sequence ID" value="NZ_JAQQWT010000016.1"/>
</dbReference>
<gene>
    <name evidence="6" type="ORF">ACFFH4_08920</name>
</gene>